<proteinExistence type="predicted"/>
<protein>
    <submittedName>
        <fullName evidence="2">DUF402 domain-containing protein</fullName>
    </submittedName>
</protein>
<dbReference type="Proteomes" id="UP001209083">
    <property type="component" value="Chromosome"/>
</dbReference>
<name>A0ABY8QZS7_9MICO</name>
<keyword evidence="3" id="KW-1185">Reference proteome</keyword>
<evidence type="ECO:0000259" key="1">
    <source>
        <dbReference type="Pfam" id="PF04167"/>
    </source>
</evidence>
<organism evidence="2 3">
    <name type="scientific">Saxibacter everestensis</name>
    <dbReference type="NCBI Taxonomy" id="2909229"/>
    <lineage>
        <taxon>Bacteria</taxon>
        <taxon>Bacillati</taxon>
        <taxon>Actinomycetota</taxon>
        <taxon>Actinomycetes</taxon>
        <taxon>Micrococcales</taxon>
        <taxon>Brevibacteriaceae</taxon>
        <taxon>Saxibacter</taxon>
    </lineage>
</organism>
<dbReference type="SUPFAM" id="SSF159234">
    <property type="entry name" value="FomD-like"/>
    <property type="match status" value="1"/>
</dbReference>
<dbReference type="InterPro" id="IPR007295">
    <property type="entry name" value="DUF402"/>
</dbReference>
<accession>A0ABY8QZS7</accession>
<evidence type="ECO:0000313" key="2">
    <source>
        <dbReference type="EMBL" id="WGW13859.1"/>
    </source>
</evidence>
<sequence length="190" mass="21386">MSPPDQGNAVRIVFTKWDESLHWHFEGTVLGEDEYGVWIGMPAGTLARRGIRRTLPFRRAVLFLAPRDKWWTATFNLDLGASGSLDDAVIWELYCDIGTVPQWRAGPGGDEVTMVDLDLDIIARSDGKLFIDDEDEFIDHQELYGYPDDVIAAARTSADDLLSAVSKNAEPFRSHYVRWAKRLGVEVQTS</sequence>
<dbReference type="EMBL" id="CP090958">
    <property type="protein sequence ID" value="WGW13859.1"/>
    <property type="molecule type" value="Genomic_DNA"/>
</dbReference>
<dbReference type="RefSeq" id="WP_349640682.1">
    <property type="nucleotide sequence ID" value="NZ_CP090958.1"/>
</dbReference>
<gene>
    <name evidence="2" type="ORF">LWF01_09020</name>
</gene>
<dbReference type="Pfam" id="PF04167">
    <property type="entry name" value="DUF402"/>
    <property type="match status" value="1"/>
</dbReference>
<dbReference type="InterPro" id="IPR035930">
    <property type="entry name" value="FomD-like_sf"/>
</dbReference>
<feature type="domain" description="DUF402" evidence="1">
    <location>
        <begin position="21"/>
        <end position="168"/>
    </location>
</feature>
<reference evidence="2 3" key="1">
    <citation type="submission" date="2023-05" db="EMBL/GenBank/DDBJ databases">
        <title>Lithophilousrod everest ZFBP1038 complete genpme.</title>
        <authorList>
            <person name="Tian M."/>
        </authorList>
    </citation>
    <scope>NUCLEOTIDE SEQUENCE [LARGE SCALE GENOMIC DNA]</scope>
    <source>
        <strain evidence="2 3">ZFBP1038</strain>
    </source>
</reference>
<dbReference type="Gene3D" id="2.40.380.10">
    <property type="entry name" value="FomD-like"/>
    <property type="match status" value="1"/>
</dbReference>
<evidence type="ECO:0000313" key="3">
    <source>
        <dbReference type="Proteomes" id="UP001209083"/>
    </source>
</evidence>